<organism evidence="1 2">
    <name type="scientific">Amanita muscaria (strain Koide BX008)</name>
    <dbReference type="NCBI Taxonomy" id="946122"/>
    <lineage>
        <taxon>Eukaryota</taxon>
        <taxon>Fungi</taxon>
        <taxon>Dikarya</taxon>
        <taxon>Basidiomycota</taxon>
        <taxon>Agaricomycotina</taxon>
        <taxon>Agaricomycetes</taxon>
        <taxon>Agaricomycetidae</taxon>
        <taxon>Agaricales</taxon>
        <taxon>Pluteineae</taxon>
        <taxon>Amanitaceae</taxon>
        <taxon>Amanita</taxon>
    </lineage>
</organism>
<evidence type="ECO:0000313" key="2">
    <source>
        <dbReference type="Proteomes" id="UP000054549"/>
    </source>
</evidence>
<dbReference type="EMBL" id="KN818224">
    <property type="protein sequence ID" value="KIL70512.1"/>
    <property type="molecule type" value="Genomic_DNA"/>
</dbReference>
<dbReference type="HOGENOM" id="CLU_1634942_0_0_1"/>
<protein>
    <submittedName>
        <fullName evidence="1">Uncharacterized protein</fullName>
    </submittedName>
</protein>
<gene>
    <name evidence="1" type="ORF">M378DRAFT_626502</name>
</gene>
<dbReference type="InParanoid" id="A0A0C2X862"/>
<sequence>MKSLRTCQFLAFPISYSPAIGCTTSQFRTVTPVVSISSMVSHGDRGSIFDSRKRSIPVSKVLVLVTSDKIRSDVKRLELHDFCSDGASAVDHDQSTTQLMYIQLLRDLLLLGFPKLHALAFNLRDTRNSGDFAELFHFFLERHSKQIKTIEIEHDRWDWSRP</sequence>
<dbReference type="AlphaFoldDB" id="A0A0C2X862"/>
<proteinExistence type="predicted"/>
<name>A0A0C2X862_AMAMK</name>
<accession>A0A0C2X862</accession>
<evidence type="ECO:0000313" key="1">
    <source>
        <dbReference type="EMBL" id="KIL70512.1"/>
    </source>
</evidence>
<dbReference type="Proteomes" id="UP000054549">
    <property type="component" value="Unassembled WGS sequence"/>
</dbReference>
<keyword evidence="2" id="KW-1185">Reference proteome</keyword>
<reference evidence="1 2" key="1">
    <citation type="submission" date="2014-04" db="EMBL/GenBank/DDBJ databases">
        <title>Evolutionary Origins and Diversification of the Mycorrhizal Mutualists.</title>
        <authorList>
            <consortium name="DOE Joint Genome Institute"/>
            <consortium name="Mycorrhizal Genomics Consortium"/>
            <person name="Kohler A."/>
            <person name="Kuo A."/>
            <person name="Nagy L.G."/>
            <person name="Floudas D."/>
            <person name="Copeland A."/>
            <person name="Barry K.W."/>
            <person name="Cichocki N."/>
            <person name="Veneault-Fourrey C."/>
            <person name="LaButti K."/>
            <person name="Lindquist E.A."/>
            <person name="Lipzen A."/>
            <person name="Lundell T."/>
            <person name="Morin E."/>
            <person name="Murat C."/>
            <person name="Riley R."/>
            <person name="Ohm R."/>
            <person name="Sun H."/>
            <person name="Tunlid A."/>
            <person name="Henrissat B."/>
            <person name="Grigoriev I.V."/>
            <person name="Hibbett D.S."/>
            <person name="Martin F."/>
        </authorList>
    </citation>
    <scope>NUCLEOTIDE SEQUENCE [LARGE SCALE GENOMIC DNA]</scope>
    <source>
        <strain evidence="1 2">Koide BX008</strain>
    </source>
</reference>